<name>A0A364K300_9BACL</name>
<evidence type="ECO:0000313" key="4">
    <source>
        <dbReference type="Proteomes" id="UP000251213"/>
    </source>
</evidence>
<dbReference type="InterPro" id="IPR032693">
    <property type="entry name" value="YtkA-like_dom"/>
</dbReference>
<feature type="domain" description="YtkA-like" evidence="2">
    <location>
        <begin position="45"/>
        <end position="128"/>
    </location>
</feature>
<evidence type="ECO:0000313" key="3">
    <source>
        <dbReference type="EMBL" id="RAL23210.1"/>
    </source>
</evidence>
<proteinExistence type="predicted"/>
<dbReference type="OrthoDB" id="2679563at2"/>
<sequence>MYQLTRKFLLITLILIILAITACQQQANLTSDHQKHNQTSHTSKQGAQQLAIQFKANPSKVDVGKSIQLSSTVKRGDKPATDATVKFEVWEKNSKEKHQMLDAKHDGKGTYHVNQTYSKAGEYLVVVHVTAPQVHQMISGQFQVGNLKHSHHHGHGQAVQLHMMLPDSIQKGKEVTLVGHVQQVTSIKNEQQNYKPLEKANVRFEIWQEGKDQHQFVDTKESSPGQYTATYTFLEASKYHIKLHVEKDKIHEHKEETKTVQ</sequence>
<gene>
    <name evidence="3" type="ORF">DL897_12660</name>
</gene>
<accession>A0A364K300</accession>
<keyword evidence="1" id="KW-0732">Signal</keyword>
<dbReference type="AlphaFoldDB" id="A0A364K300"/>
<protein>
    <recommendedName>
        <fullName evidence="2">YtkA-like domain-containing protein</fullName>
    </recommendedName>
</protein>
<comment type="caution">
    <text evidence="3">The sequence shown here is derived from an EMBL/GenBank/DDBJ whole genome shotgun (WGS) entry which is preliminary data.</text>
</comment>
<dbReference type="InterPro" id="IPR013783">
    <property type="entry name" value="Ig-like_fold"/>
</dbReference>
<keyword evidence="4" id="KW-1185">Reference proteome</keyword>
<feature type="signal peptide" evidence="1">
    <location>
        <begin position="1"/>
        <end position="27"/>
    </location>
</feature>
<dbReference type="Proteomes" id="UP000251213">
    <property type="component" value="Unassembled WGS sequence"/>
</dbReference>
<dbReference type="PROSITE" id="PS51257">
    <property type="entry name" value="PROKAR_LIPOPROTEIN"/>
    <property type="match status" value="1"/>
</dbReference>
<dbReference type="RefSeq" id="WP_113659517.1">
    <property type="nucleotide sequence ID" value="NZ_KZ845669.1"/>
</dbReference>
<feature type="chain" id="PRO_5016858079" description="YtkA-like domain-containing protein" evidence="1">
    <location>
        <begin position="28"/>
        <end position="261"/>
    </location>
</feature>
<evidence type="ECO:0000256" key="1">
    <source>
        <dbReference type="SAM" id="SignalP"/>
    </source>
</evidence>
<dbReference type="Pfam" id="PF13115">
    <property type="entry name" value="YtkA"/>
    <property type="match status" value="2"/>
</dbReference>
<reference evidence="3 4" key="2">
    <citation type="submission" date="2018-06" db="EMBL/GenBank/DDBJ databases">
        <authorList>
            <person name="Zhirakovskaya E."/>
        </authorList>
    </citation>
    <scope>NUCLEOTIDE SEQUENCE [LARGE SCALE GENOMIC DNA]</scope>
    <source>
        <strain evidence="3 4">FBKL4.011</strain>
    </source>
</reference>
<feature type="domain" description="YtkA-like" evidence="2">
    <location>
        <begin position="186"/>
        <end position="244"/>
    </location>
</feature>
<dbReference type="EMBL" id="QJKK01000007">
    <property type="protein sequence ID" value="RAL23210.1"/>
    <property type="molecule type" value="Genomic_DNA"/>
</dbReference>
<evidence type="ECO:0000259" key="2">
    <source>
        <dbReference type="Pfam" id="PF13115"/>
    </source>
</evidence>
<organism evidence="3 4">
    <name type="scientific">Thermoflavimicrobium daqui</name>
    <dbReference type="NCBI Taxonomy" id="2137476"/>
    <lineage>
        <taxon>Bacteria</taxon>
        <taxon>Bacillati</taxon>
        <taxon>Bacillota</taxon>
        <taxon>Bacilli</taxon>
        <taxon>Bacillales</taxon>
        <taxon>Thermoactinomycetaceae</taxon>
        <taxon>Thermoflavimicrobium</taxon>
    </lineage>
</organism>
<reference evidence="3 4" key="1">
    <citation type="submission" date="2018-06" db="EMBL/GenBank/DDBJ databases">
        <title>Thermoflavimicrobium daqus sp. nov., a thermophilic microbe isolated from Moutai-flavour Daqu.</title>
        <authorList>
            <person name="Wang X."/>
            <person name="Zhou H."/>
        </authorList>
    </citation>
    <scope>NUCLEOTIDE SEQUENCE [LARGE SCALE GENOMIC DNA]</scope>
    <source>
        <strain evidence="3 4">FBKL4.011</strain>
    </source>
</reference>
<dbReference type="Gene3D" id="2.60.40.10">
    <property type="entry name" value="Immunoglobulins"/>
    <property type="match status" value="1"/>
</dbReference>